<dbReference type="Pfam" id="PF01022">
    <property type="entry name" value="HTH_5"/>
    <property type="match status" value="1"/>
</dbReference>
<keyword evidence="2" id="KW-0238">DNA-binding</keyword>
<evidence type="ECO:0000256" key="3">
    <source>
        <dbReference type="ARBA" id="ARBA00023163"/>
    </source>
</evidence>
<dbReference type="InterPro" id="IPR001845">
    <property type="entry name" value="HTH_ArsR_DNA-bd_dom"/>
</dbReference>
<dbReference type="PRINTS" id="PR00778">
    <property type="entry name" value="HTHARSR"/>
</dbReference>
<keyword evidence="6" id="KW-1185">Reference proteome</keyword>
<dbReference type="CDD" id="cd00090">
    <property type="entry name" value="HTH_ARSR"/>
    <property type="match status" value="1"/>
</dbReference>
<sequence>MENIKMNNLNDDELYVVNLAERLKAVSHPARLCIVKKLYINGECNVSYFTGCMDVSQSGISQHLSKLKDLGIVTARKQGTESYYSLVDENIIRLVKTFFTEGKDE</sequence>
<dbReference type="eggNOG" id="COG0640">
    <property type="taxonomic scope" value="Bacteria"/>
</dbReference>
<dbReference type="InterPro" id="IPR011991">
    <property type="entry name" value="ArsR-like_HTH"/>
</dbReference>
<comment type="caution">
    <text evidence="5">The sequence shown here is derived from an EMBL/GenBank/DDBJ whole genome shotgun (WGS) entry which is preliminary data.</text>
</comment>
<dbReference type="InterPro" id="IPR051081">
    <property type="entry name" value="HTH_MetalResp_TranReg"/>
</dbReference>
<dbReference type="PANTHER" id="PTHR33154:SF33">
    <property type="entry name" value="TRANSCRIPTIONAL REPRESSOR SDPR"/>
    <property type="match status" value="1"/>
</dbReference>
<accession>V2XL26</accession>
<dbReference type="GO" id="GO:0003700">
    <property type="term" value="F:DNA-binding transcription factor activity"/>
    <property type="evidence" value="ECO:0007669"/>
    <property type="project" value="InterPro"/>
</dbReference>
<evidence type="ECO:0000256" key="2">
    <source>
        <dbReference type="ARBA" id="ARBA00023125"/>
    </source>
</evidence>
<dbReference type="Gene3D" id="1.10.10.10">
    <property type="entry name" value="Winged helix-like DNA-binding domain superfamily/Winged helix DNA-binding domain"/>
    <property type="match status" value="1"/>
</dbReference>
<dbReference type="RefSeq" id="WP_023354626.1">
    <property type="nucleotide sequence ID" value="NZ_KI535368.1"/>
</dbReference>
<evidence type="ECO:0000256" key="1">
    <source>
        <dbReference type="ARBA" id="ARBA00023015"/>
    </source>
</evidence>
<dbReference type="AlphaFoldDB" id="V2XL26"/>
<evidence type="ECO:0000313" key="6">
    <source>
        <dbReference type="Proteomes" id="UP000018227"/>
    </source>
</evidence>
<dbReference type="SUPFAM" id="SSF46785">
    <property type="entry name" value="Winged helix' DNA-binding domain"/>
    <property type="match status" value="1"/>
</dbReference>
<dbReference type="InterPro" id="IPR036390">
    <property type="entry name" value="WH_DNA-bd_sf"/>
</dbReference>
<dbReference type="GO" id="GO:0003677">
    <property type="term" value="F:DNA binding"/>
    <property type="evidence" value="ECO:0007669"/>
    <property type="project" value="UniProtKB-KW"/>
</dbReference>
<dbReference type="InterPro" id="IPR036388">
    <property type="entry name" value="WH-like_DNA-bd_sf"/>
</dbReference>
<keyword evidence="1" id="KW-0805">Transcription regulation</keyword>
<dbReference type="HOGENOM" id="CLU_097806_6_2_9"/>
<organism evidence="5 6">
    <name type="scientific">Catonella morbi ATCC 51271</name>
    <dbReference type="NCBI Taxonomy" id="592026"/>
    <lineage>
        <taxon>Bacteria</taxon>
        <taxon>Bacillati</taxon>
        <taxon>Bacillota</taxon>
        <taxon>Clostridia</taxon>
        <taxon>Lachnospirales</taxon>
        <taxon>Lachnospiraceae</taxon>
        <taxon>Catonella</taxon>
    </lineage>
</organism>
<evidence type="ECO:0000259" key="4">
    <source>
        <dbReference type="PROSITE" id="PS50987"/>
    </source>
</evidence>
<proteinExistence type="predicted"/>
<dbReference type="SMART" id="SM00418">
    <property type="entry name" value="HTH_ARSR"/>
    <property type="match status" value="1"/>
</dbReference>
<gene>
    <name evidence="5" type="ORF">GCWU0000282_001754</name>
</gene>
<name>V2XL26_9FIRM</name>
<dbReference type="PROSITE" id="PS50987">
    <property type="entry name" value="HTH_ARSR_2"/>
    <property type="match status" value="1"/>
</dbReference>
<keyword evidence="3" id="KW-0804">Transcription</keyword>
<dbReference type="EMBL" id="ACIL03000013">
    <property type="protein sequence ID" value="ESL02884.1"/>
    <property type="molecule type" value="Genomic_DNA"/>
</dbReference>
<feature type="domain" description="HTH arsR-type" evidence="4">
    <location>
        <begin position="11"/>
        <end position="105"/>
    </location>
</feature>
<dbReference type="PANTHER" id="PTHR33154">
    <property type="entry name" value="TRANSCRIPTIONAL REGULATOR, ARSR FAMILY"/>
    <property type="match status" value="1"/>
</dbReference>
<dbReference type="Proteomes" id="UP000018227">
    <property type="component" value="Unassembled WGS sequence"/>
</dbReference>
<protein>
    <submittedName>
        <fullName evidence="5">Transcriptional repressor PagR family protein</fullName>
    </submittedName>
</protein>
<reference evidence="5 6" key="1">
    <citation type="submission" date="2013-06" db="EMBL/GenBank/DDBJ databases">
        <authorList>
            <person name="Weinstock G."/>
            <person name="Sodergren E."/>
            <person name="Clifton S."/>
            <person name="Fulton L."/>
            <person name="Fulton B."/>
            <person name="Courtney L."/>
            <person name="Fronick C."/>
            <person name="Harrison M."/>
            <person name="Strong C."/>
            <person name="Farmer C."/>
            <person name="Delahaunty K."/>
            <person name="Markovic C."/>
            <person name="Hall O."/>
            <person name="Minx P."/>
            <person name="Tomlinson C."/>
            <person name="Mitreva M."/>
            <person name="Nelson J."/>
            <person name="Hou S."/>
            <person name="Wollam A."/>
            <person name="Pepin K.H."/>
            <person name="Johnson M."/>
            <person name="Bhonagiri V."/>
            <person name="Nash W.E."/>
            <person name="Warren W."/>
            <person name="Chinwalla A."/>
            <person name="Mardis E.R."/>
            <person name="Wilson R.K."/>
        </authorList>
    </citation>
    <scope>NUCLEOTIDE SEQUENCE [LARGE SCALE GENOMIC DNA]</scope>
    <source>
        <strain evidence="5 6">ATCC 51271</strain>
    </source>
</reference>
<evidence type="ECO:0000313" key="5">
    <source>
        <dbReference type="EMBL" id="ESL02884.1"/>
    </source>
</evidence>
<dbReference type="STRING" id="592026.GCWU0000282_001754"/>
<dbReference type="NCBIfam" id="NF033788">
    <property type="entry name" value="HTH_metalloreg"/>
    <property type="match status" value="1"/>
</dbReference>